<organism evidence="2 3">
    <name type="scientific">Brassica cretica</name>
    <name type="common">Mustard</name>
    <dbReference type="NCBI Taxonomy" id="69181"/>
    <lineage>
        <taxon>Eukaryota</taxon>
        <taxon>Viridiplantae</taxon>
        <taxon>Streptophyta</taxon>
        <taxon>Embryophyta</taxon>
        <taxon>Tracheophyta</taxon>
        <taxon>Spermatophyta</taxon>
        <taxon>Magnoliopsida</taxon>
        <taxon>eudicotyledons</taxon>
        <taxon>Gunneridae</taxon>
        <taxon>Pentapetalae</taxon>
        <taxon>rosids</taxon>
        <taxon>malvids</taxon>
        <taxon>Brassicales</taxon>
        <taxon>Brassicaceae</taxon>
        <taxon>Brassiceae</taxon>
        <taxon>Brassica</taxon>
    </lineage>
</organism>
<feature type="compositionally biased region" description="Basic and acidic residues" evidence="1">
    <location>
        <begin position="319"/>
        <end position="329"/>
    </location>
</feature>
<evidence type="ECO:0000313" key="3">
    <source>
        <dbReference type="Proteomes" id="UP000266723"/>
    </source>
</evidence>
<dbReference type="EMBL" id="QGKV02000832">
    <property type="protein sequence ID" value="KAF3542866.1"/>
    <property type="molecule type" value="Genomic_DNA"/>
</dbReference>
<gene>
    <name evidence="2" type="ORF">DY000_02002147</name>
</gene>
<proteinExistence type="predicted"/>
<feature type="compositionally biased region" description="Basic and acidic residues" evidence="1">
    <location>
        <begin position="50"/>
        <end position="61"/>
    </location>
</feature>
<sequence length="329" mass="35149">MIDGEASGINVSVEPEDLSRNLVETDESTQMEEVGKAGDQSEDNVAIGVLEEKEESKDQQKHLSSALSSEKETKAENAPEEINMTKAENTPEEINMTDGEASGFNVLVQPEDLSMNVVQTEEPTQMEESGNASGQSEDNVAIGVLEEKEESKDQVEHLTSALSSEEENKAENPSEDRDMIDGEASVQPENVSTNLDETEKPTQMGEVGNASDQSEDNVATGVLVEKEESEGQQEHLSSALSSQKENEESLPVEDPTVGGLDKPEAKCSVSESDVKGDSKKCVGTSESADLDSEAPPESANSISAAVEPSSEPSNSLVPEESKSEELKDV</sequence>
<name>A0ABQ7BU00_BRACR</name>
<feature type="compositionally biased region" description="Basic and acidic residues" evidence="1">
    <location>
        <begin position="166"/>
        <end position="180"/>
    </location>
</feature>
<evidence type="ECO:0000313" key="2">
    <source>
        <dbReference type="EMBL" id="KAF3542866.1"/>
    </source>
</evidence>
<dbReference type="Proteomes" id="UP000266723">
    <property type="component" value="Unassembled WGS sequence"/>
</dbReference>
<protein>
    <submittedName>
        <fullName evidence="2">Uncharacterized protein</fullName>
    </submittedName>
</protein>
<reference evidence="2 3" key="1">
    <citation type="journal article" date="2020" name="BMC Genomics">
        <title>Intraspecific diversification of the crop wild relative Brassica cretica Lam. using demographic model selection.</title>
        <authorList>
            <person name="Kioukis A."/>
            <person name="Michalopoulou V.A."/>
            <person name="Briers L."/>
            <person name="Pirintsos S."/>
            <person name="Studholme D.J."/>
            <person name="Pavlidis P."/>
            <person name="Sarris P.F."/>
        </authorList>
    </citation>
    <scope>NUCLEOTIDE SEQUENCE [LARGE SCALE GENOMIC DNA]</scope>
    <source>
        <strain evidence="3">cv. PFS-1207/04</strain>
    </source>
</reference>
<evidence type="ECO:0000256" key="1">
    <source>
        <dbReference type="SAM" id="MobiDB-lite"/>
    </source>
</evidence>
<feature type="region of interest" description="Disordered" evidence="1">
    <location>
        <begin position="1"/>
        <end position="329"/>
    </location>
</feature>
<accession>A0ABQ7BU00</accession>
<feature type="compositionally biased region" description="Basic and acidic residues" evidence="1">
    <location>
        <begin position="145"/>
        <end position="156"/>
    </location>
</feature>
<feature type="compositionally biased region" description="Polar residues" evidence="1">
    <location>
        <begin position="116"/>
        <end position="138"/>
    </location>
</feature>
<comment type="caution">
    <text evidence="2">The sequence shown here is derived from an EMBL/GenBank/DDBJ whole genome shotgun (WGS) entry which is preliminary data.</text>
</comment>
<keyword evidence="3" id="KW-1185">Reference proteome</keyword>
<feature type="compositionally biased region" description="Polar residues" evidence="1">
    <location>
        <begin position="234"/>
        <end position="243"/>
    </location>
</feature>